<proteinExistence type="predicted"/>
<reference evidence="1" key="1">
    <citation type="submission" date="2019-06" db="EMBL/GenBank/DDBJ databases">
        <title>A novel staphylococcal enterotoxin, SE02, involved in a staphylococcal food poisoning outbreak that occurred in Tokyo in 2004.</title>
        <authorList>
            <person name="Suzuki Y."/>
            <person name="Kubota H."/>
            <person name="Kato R."/>
            <person name="Sadamasu K."/>
        </authorList>
    </citation>
    <scope>NUCLEOTIDE SEQUENCE</scope>
    <source>
        <strain evidence="1">Tokyo12482</strain>
    </source>
</reference>
<dbReference type="AlphaFoldDB" id="A0A5S9EUN2"/>
<organism evidence="1">
    <name type="scientific">Staphylococcus aureus</name>
    <dbReference type="NCBI Taxonomy" id="1280"/>
    <lineage>
        <taxon>Bacteria</taxon>
        <taxon>Bacillati</taxon>
        <taxon>Bacillota</taxon>
        <taxon>Bacilli</taxon>
        <taxon>Bacillales</taxon>
        <taxon>Staphylococcaceae</taxon>
        <taxon>Staphylococcus</taxon>
    </lineage>
</organism>
<sequence length="49" mass="5781">MNKILVTGSHFVVHYYINSSDDRFNSNDMLVLRKGRKYTVECVKRSETK</sequence>
<dbReference type="EMBL" id="AP019713">
    <property type="protein sequence ID" value="BBK67868.1"/>
    <property type="molecule type" value="Genomic_DNA"/>
</dbReference>
<accession>A0A5S9EUN2</accession>
<gene>
    <name evidence="1" type="ORF">TMSFP482_17240</name>
</gene>
<name>A0A5S9EUN2_STAAU</name>
<dbReference type="RefSeq" id="WP_155978225.1">
    <property type="nucleotide sequence ID" value="NZ_CP186905.1"/>
</dbReference>
<protein>
    <submittedName>
        <fullName evidence="1">Uncharacterized protein</fullName>
    </submittedName>
</protein>
<evidence type="ECO:0000313" key="1">
    <source>
        <dbReference type="EMBL" id="BBK67868.1"/>
    </source>
</evidence>